<keyword evidence="3" id="KW-0808">Transferase</keyword>
<proteinExistence type="predicted"/>
<evidence type="ECO:0000256" key="1">
    <source>
        <dbReference type="SAM" id="Phobius"/>
    </source>
</evidence>
<organism evidence="3">
    <name type="scientific">Eubacterium limosum</name>
    <dbReference type="NCBI Taxonomy" id="1736"/>
    <lineage>
        <taxon>Bacteria</taxon>
        <taxon>Bacillati</taxon>
        <taxon>Bacillota</taxon>
        <taxon>Clostridia</taxon>
        <taxon>Eubacteriales</taxon>
        <taxon>Eubacteriaceae</taxon>
        <taxon>Eubacterium</taxon>
    </lineage>
</organism>
<accession>A0A6N3HMZ3</accession>
<dbReference type="PANTHER" id="PTHR43630:SF2">
    <property type="entry name" value="GLYCOSYLTRANSFERASE"/>
    <property type="match status" value="1"/>
</dbReference>
<dbReference type="AlphaFoldDB" id="A0A6N3HMZ3"/>
<reference evidence="3" key="1">
    <citation type="submission" date="2019-11" db="EMBL/GenBank/DDBJ databases">
        <authorList>
            <person name="Feng L."/>
        </authorList>
    </citation>
    <scope>NUCLEOTIDE SEQUENCE</scope>
    <source>
        <strain evidence="3">ElimosumLFYP34</strain>
    </source>
</reference>
<keyword evidence="1" id="KW-0472">Membrane</keyword>
<dbReference type="Gene3D" id="3.90.550.10">
    <property type="entry name" value="Spore Coat Polysaccharide Biosynthesis Protein SpsA, Chain A"/>
    <property type="match status" value="1"/>
</dbReference>
<dbReference type="GO" id="GO:0016740">
    <property type="term" value="F:transferase activity"/>
    <property type="evidence" value="ECO:0007669"/>
    <property type="project" value="UniProtKB-KW"/>
</dbReference>
<dbReference type="Pfam" id="PF00535">
    <property type="entry name" value="Glycos_transf_2"/>
    <property type="match status" value="1"/>
</dbReference>
<feature type="domain" description="Glycosyltransferase 2-like" evidence="2">
    <location>
        <begin position="6"/>
        <end position="111"/>
    </location>
</feature>
<evidence type="ECO:0000259" key="2">
    <source>
        <dbReference type="Pfam" id="PF00535"/>
    </source>
</evidence>
<protein>
    <submittedName>
        <fullName evidence="3">Glycosyl transferase family 2</fullName>
    </submittedName>
</protein>
<dbReference type="InterPro" id="IPR029044">
    <property type="entry name" value="Nucleotide-diphossugar_trans"/>
</dbReference>
<dbReference type="InterPro" id="IPR001173">
    <property type="entry name" value="Glyco_trans_2-like"/>
</dbReference>
<gene>
    <name evidence="3" type="ORF">ELLFYP34_01395</name>
</gene>
<sequence length="286" mass="34398">MEDVTFIILTKNEEINLLDCLKSIEGFAKRVVVIDSGSTDKTCEIAKENGADVYIHPFENYARQFNWGIDNTEIDTKWTFRLDADERLTLELRKELNGLMRQHADDDVNGVTMEAWLYFMGKKIKHGCHNKRKIMLFKTGIGRIEDRKMDEHTILSKGRSISCKERFIHYDFKDMTHWVNKMNWYATREMQDYIEYKNGLRTTVSDDTKISATRWKKFRIYYKFPAFLRSWLLFVYYYILRMGFMDGKEGFVYHWMYHRWYRTLVDAKILEQEKYNRSFEATGDLK</sequence>
<dbReference type="CDD" id="cd02511">
    <property type="entry name" value="Beta4Glucosyltransferase"/>
    <property type="match status" value="1"/>
</dbReference>
<keyword evidence="1" id="KW-0812">Transmembrane</keyword>
<dbReference type="EMBL" id="CACRTR010000023">
    <property type="protein sequence ID" value="VYU77199.1"/>
    <property type="molecule type" value="Genomic_DNA"/>
</dbReference>
<dbReference type="SUPFAM" id="SSF53448">
    <property type="entry name" value="Nucleotide-diphospho-sugar transferases"/>
    <property type="match status" value="1"/>
</dbReference>
<evidence type="ECO:0000313" key="3">
    <source>
        <dbReference type="EMBL" id="VYU77199.1"/>
    </source>
</evidence>
<keyword evidence="1" id="KW-1133">Transmembrane helix</keyword>
<feature type="transmembrane region" description="Helical" evidence="1">
    <location>
        <begin position="220"/>
        <end position="239"/>
    </location>
</feature>
<name>A0A6N3HMZ3_EUBLI</name>
<dbReference type="PANTHER" id="PTHR43630">
    <property type="entry name" value="POLY-BETA-1,6-N-ACETYL-D-GLUCOSAMINE SYNTHASE"/>
    <property type="match status" value="1"/>
</dbReference>